<dbReference type="SUPFAM" id="SSF53474">
    <property type="entry name" value="alpha/beta-Hydrolases"/>
    <property type="match status" value="1"/>
</dbReference>
<evidence type="ECO:0000256" key="1">
    <source>
        <dbReference type="SAM" id="Phobius"/>
    </source>
</evidence>
<dbReference type="InterPro" id="IPR000073">
    <property type="entry name" value="AB_hydrolase_1"/>
</dbReference>
<dbReference type="AlphaFoldDB" id="A0A9P4VLN7"/>
<evidence type="ECO:0000313" key="3">
    <source>
        <dbReference type="EMBL" id="KAF2837746.1"/>
    </source>
</evidence>
<reference evidence="3" key="1">
    <citation type="journal article" date="2020" name="Stud. Mycol.">
        <title>101 Dothideomycetes genomes: a test case for predicting lifestyles and emergence of pathogens.</title>
        <authorList>
            <person name="Haridas S."/>
            <person name="Albert R."/>
            <person name="Binder M."/>
            <person name="Bloem J."/>
            <person name="Labutti K."/>
            <person name="Salamov A."/>
            <person name="Andreopoulos B."/>
            <person name="Baker S."/>
            <person name="Barry K."/>
            <person name="Bills G."/>
            <person name="Bluhm B."/>
            <person name="Cannon C."/>
            <person name="Castanera R."/>
            <person name="Culley D."/>
            <person name="Daum C."/>
            <person name="Ezra D."/>
            <person name="Gonzalez J."/>
            <person name="Henrissat B."/>
            <person name="Kuo A."/>
            <person name="Liang C."/>
            <person name="Lipzen A."/>
            <person name="Lutzoni F."/>
            <person name="Magnuson J."/>
            <person name="Mondo S."/>
            <person name="Nolan M."/>
            <person name="Ohm R."/>
            <person name="Pangilinan J."/>
            <person name="Park H.-J."/>
            <person name="Ramirez L."/>
            <person name="Alfaro M."/>
            <person name="Sun H."/>
            <person name="Tritt A."/>
            <person name="Yoshinaga Y."/>
            <person name="Zwiers L.-H."/>
            <person name="Turgeon B."/>
            <person name="Goodwin S."/>
            <person name="Spatafora J."/>
            <person name="Crous P."/>
            <person name="Grigoriev I."/>
        </authorList>
    </citation>
    <scope>NUCLEOTIDE SEQUENCE</scope>
    <source>
        <strain evidence="3">CBS 101060</strain>
    </source>
</reference>
<keyword evidence="1" id="KW-0472">Membrane</keyword>
<dbReference type="Gene3D" id="3.40.50.1820">
    <property type="entry name" value="alpha/beta hydrolase"/>
    <property type="match status" value="1"/>
</dbReference>
<keyword evidence="1" id="KW-1133">Transmembrane helix</keyword>
<gene>
    <name evidence="3" type="ORF">M501DRAFT_1017531</name>
</gene>
<dbReference type="GO" id="GO:0016787">
    <property type="term" value="F:hydrolase activity"/>
    <property type="evidence" value="ECO:0007669"/>
    <property type="project" value="UniProtKB-KW"/>
</dbReference>
<comment type="caution">
    <text evidence="3">The sequence shown here is derived from an EMBL/GenBank/DDBJ whole genome shotgun (WGS) entry which is preliminary data.</text>
</comment>
<feature type="domain" description="AB hydrolase-1" evidence="2">
    <location>
        <begin position="92"/>
        <end position="246"/>
    </location>
</feature>
<feature type="transmembrane region" description="Helical" evidence="1">
    <location>
        <begin position="6"/>
        <end position="27"/>
    </location>
</feature>
<dbReference type="Proteomes" id="UP000799429">
    <property type="component" value="Unassembled WGS sequence"/>
</dbReference>
<keyword evidence="3" id="KW-0378">Hydrolase</keyword>
<sequence>MVLKFVLRVASTLYGLFNFTIYAAIALKDGAFFSKPSDKVRKELAAAQHKFWSLNESPFGLKHGFFTLNNGTKLHYVTTGPPKNTSTRTNLVIFIHGFPDSWVVWQHVLRSSRLRLADDSVFVAVDLPGYGGSDNLPVYNAENVMETMTGFVLGMREKYLLDGEISPKERGRVVIVTHDWGSVVGYRLAAEAPSLADRFIITCVMHPNAMISGVKGRLASSSQMLRTWAHKPTSTRLLGKAWSTLSPVLSQLNRSGYIFAFRLPKPIADRCGTMGNNWLLRVMHRAAARSKTFLEGAAGAESMAGSLGPSLVECTGDGYPEGAKSRAKHGVFLEMVRYYRDELALGRWEKSLETLAELSTLESQGHRRRNSSGVGIFEDGPKGALKARATLLFGLKDLAFEPTMILEGLSDYIPRGSQIVTLPRTGHWLPCEEEGIDVLLESITWSLEGEKGSLKKRLEDTRSNAKVTVER</sequence>
<evidence type="ECO:0000259" key="2">
    <source>
        <dbReference type="Pfam" id="PF12697"/>
    </source>
</evidence>
<dbReference type="PANTHER" id="PTHR43329">
    <property type="entry name" value="EPOXIDE HYDROLASE"/>
    <property type="match status" value="1"/>
</dbReference>
<name>A0A9P4VLN7_9PEZI</name>
<keyword evidence="1" id="KW-0812">Transmembrane</keyword>
<dbReference type="EMBL" id="MU006098">
    <property type="protein sequence ID" value="KAF2837746.1"/>
    <property type="molecule type" value="Genomic_DNA"/>
</dbReference>
<organism evidence="3 4">
    <name type="scientific">Patellaria atrata CBS 101060</name>
    <dbReference type="NCBI Taxonomy" id="1346257"/>
    <lineage>
        <taxon>Eukaryota</taxon>
        <taxon>Fungi</taxon>
        <taxon>Dikarya</taxon>
        <taxon>Ascomycota</taxon>
        <taxon>Pezizomycotina</taxon>
        <taxon>Dothideomycetes</taxon>
        <taxon>Dothideomycetes incertae sedis</taxon>
        <taxon>Patellariales</taxon>
        <taxon>Patellariaceae</taxon>
        <taxon>Patellaria</taxon>
    </lineage>
</organism>
<dbReference type="Pfam" id="PF12697">
    <property type="entry name" value="Abhydrolase_6"/>
    <property type="match status" value="1"/>
</dbReference>
<proteinExistence type="predicted"/>
<accession>A0A9P4VLN7</accession>
<evidence type="ECO:0000313" key="4">
    <source>
        <dbReference type="Proteomes" id="UP000799429"/>
    </source>
</evidence>
<keyword evidence="4" id="KW-1185">Reference proteome</keyword>
<protein>
    <submittedName>
        <fullName evidence="3">Alpha/beta fold family hydrolase</fullName>
    </submittedName>
</protein>
<dbReference type="OrthoDB" id="6431331at2759"/>
<dbReference type="InterPro" id="IPR029058">
    <property type="entry name" value="AB_hydrolase_fold"/>
</dbReference>